<protein>
    <recommendedName>
        <fullName evidence="3">N-acetyltransferase domain-containing protein</fullName>
    </recommendedName>
</protein>
<evidence type="ECO:0000313" key="2">
    <source>
        <dbReference type="Proteomes" id="UP000614272"/>
    </source>
</evidence>
<comment type="caution">
    <text evidence="1">The sequence shown here is derived from an EMBL/GenBank/DDBJ whole genome shotgun (WGS) entry which is preliminary data.</text>
</comment>
<dbReference type="RefSeq" id="WP_099035954.1">
    <property type="nucleotide sequence ID" value="NZ_BMGJ01000016.1"/>
</dbReference>
<accession>A0ABQ1RMF5</accession>
<sequence length="229" mass="26505">MPSVIRKLKNTYQEFGFLVATAYLSHLVLTRLGGSSGLYIYHFYEQALERPEAQRINGFTFEWLDRYSDFLIVLPRPEEKLKDRFNGSTRCLLGKKNGELASCAWFACGVFDEDEVNYRIRLGPQQVWDFDVYVIPKYRLGRLFLYTWQRASNDLRTEGYQSTLSRISAYNRTSVTTHEKLGAKCLSTAIFLKIWSFQITVATRIPYLALSIGERGKPTFDFSDSRSPL</sequence>
<proteinExistence type="predicted"/>
<organism evidence="1 2">
    <name type="scientific">Lacimicrobium alkaliphilum</name>
    <dbReference type="NCBI Taxonomy" id="1526571"/>
    <lineage>
        <taxon>Bacteria</taxon>
        <taxon>Pseudomonadati</taxon>
        <taxon>Pseudomonadota</taxon>
        <taxon>Gammaproteobacteria</taxon>
        <taxon>Alteromonadales</taxon>
        <taxon>Alteromonadaceae</taxon>
        <taxon>Lacimicrobium</taxon>
    </lineage>
</organism>
<dbReference type="EMBL" id="BMGJ01000016">
    <property type="protein sequence ID" value="GGD75311.1"/>
    <property type="molecule type" value="Genomic_DNA"/>
</dbReference>
<dbReference type="Proteomes" id="UP000614272">
    <property type="component" value="Unassembled WGS sequence"/>
</dbReference>
<keyword evidence="2" id="KW-1185">Reference proteome</keyword>
<evidence type="ECO:0008006" key="3">
    <source>
        <dbReference type="Google" id="ProtNLM"/>
    </source>
</evidence>
<name>A0ABQ1RMF5_9ALTE</name>
<evidence type="ECO:0000313" key="1">
    <source>
        <dbReference type="EMBL" id="GGD75311.1"/>
    </source>
</evidence>
<reference evidence="2" key="1">
    <citation type="journal article" date="2019" name="Int. J. Syst. Evol. Microbiol.">
        <title>The Global Catalogue of Microorganisms (GCM) 10K type strain sequencing project: providing services to taxonomists for standard genome sequencing and annotation.</title>
        <authorList>
            <consortium name="The Broad Institute Genomics Platform"/>
            <consortium name="The Broad Institute Genome Sequencing Center for Infectious Disease"/>
            <person name="Wu L."/>
            <person name="Ma J."/>
        </authorList>
    </citation>
    <scope>NUCLEOTIDE SEQUENCE [LARGE SCALE GENOMIC DNA]</scope>
    <source>
        <strain evidence="2">CGMCC 1.12923</strain>
    </source>
</reference>
<gene>
    <name evidence="1" type="ORF">GCM10011357_32900</name>
</gene>
<dbReference type="InterPro" id="IPR016181">
    <property type="entry name" value="Acyl_CoA_acyltransferase"/>
</dbReference>
<dbReference type="SUPFAM" id="SSF55729">
    <property type="entry name" value="Acyl-CoA N-acyltransferases (Nat)"/>
    <property type="match status" value="1"/>
</dbReference>